<protein>
    <submittedName>
        <fullName evidence="3">Uncharacterized protein</fullName>
    </submittedName>
</protein>
<evidence type="ECO:0000256" key="1">
    <source>
        <dbReference type="SAM" id="Phobius"/>
    </source>
</evidence>
<name>A0ABM7XC08_9BACT</name>
<organism evidence="3 4">
    <name type="scientific">Anaeromyxobacter paludicola</name>
    <dbReference type="NCBI Taxonomy" id="2918171"/>
    <lineage>
        <taxon>Bacteria</taxon>
        <taxon>Pseudomonadati</taxon>
        <taxon>Myxococcota</taxon>
        <taxon>Myxococcia</taxon>
        <taxon>Myxococcales</taxon>
        <taxon>Cystobacterineae</taxon>
        <taxon>Anaeromyxobacteraceae</taxon>
        <taxon>Anaeromyxobacter</taxon>
    </lineage>
</organism>
<evidence type="ECO:0000256" key="2">
    <source>
        <dbReference type="SAM" id="SignalP"/>
    </source>
</evidence>
<dbReference type="Proteomes" id="UP001162734">
    <property type="component" value="Chromosome"/>
</dbReference>
<evidence type="ECO:0000313" key="3">
    <source>
        <dbReference type="EMBL" id="BDG09397.1"/>
    </source>
</evidence>
<feature type="chain" id="PRO_5045350355" evidence="2">
    <location>
        <begin position="22"/>
        <end position="69"/>
    </location>
</feature>
<proteinExistence type="predicted"/>
<feature type="transmembrane region" description="Helical" evidence="1">
    <location>
        <begin position="37"/>
        <end position="55"/>
    </location>
</feature>
<dbReference type="RefSeq" id="WP_248341543.1">
    <property type="nucleotide sequence ID" value="NZ_AP025592.1"/>
</dbReference>
<feature type="signal peptide" evidence="2">
    <location>
        <begin position="1"/>
        <end position="21"/>
    </location>
</feature>
<sequence length="69" mass="7165">MTRLAALSILCSLSLPGVALAQLADGRTGSGGLGWLWWLGVAALVAGLFFLLFSPRAGRGGARPRRASR</sequence>
<keyword evidence="2" id="KW-0732">Signal</keyword>
<accession>A0ABM7XC08</accession>
<keyword evidence="1" id="KW-0812">Transmembrane</keyword>
<keyword evidence="1" id="KW-1133">Transmembrane helix</keyword>
<keyword evidence="4" id="KW-1185">Reference proteome</keyword>
<reference evidence="4" key="1">
    <citation type="journal article" date="2022" name="Int. J. Syst. Evol. Microbiol.">
        <title>Anaeromyxobacter oryzae sp. nov., Anaeromyxobacter diazotrophicus sp. nov. and Anaeromyxobacter paludicola sp. nov., isolated from paddy soils.</title>
        <authorList>
            <person name="Itoh H."/>
            <person name="Xu Z."/>
            <person name="Mise K."/>
            <person name="Masuda Y."/>
            <person name="Ushijima N."/>
            <person name="Hayakawa C."/>
            <person name="Shiratori Y."/>
            <person name="Senoo K."/>
        </authorList>
    </citation>
    <scope>NUCLEOTIDE SEQUENCE [LARGE SCALE GENOMIC DNA]</scope>
    <source>
        <strain evidence="4">Red630</strain>
    </source>
</reference>
<evidence type="ECO:0000313" key="4">
    <source>
        <dbReference type="Proteomes" id="UP001162734"/>
    </source>
</evidence>
<keyword evidence="1" id="KW-0472">Membrane</keyword>
<gene>
    <name evidence="3" type="ORF">AMPC_25100</name>
</gene>
<dbReference type="EMBL" id="AP025592">
    <property type="protein sequence ID" value="BDG09397.1"/>
    <property type="molecule type" value="Genomic_DNA"/>
</dbReference>